<evidence type="ECO:0000256" key="4">
    <source>
        <dbReference type="ARBA" id="ARBA00018141"/>
    </source>
</evidence>
<evidence type="ECO:0000256" key="2">
    <source>
        <dbReference type="ARBA" id="ARBA00008900"/>
    </source>
</evidence>
<evidence type="ECO:0000256" key="1">
    <source>
        <dbReference type="ARBA" id="ARBA00005061"/>
    </source>
</evidence>
<proteinExistence type="inferred from homology"/>
<sequence length="116" mass="12489">MVSRTVHVVRELSFAAARSLPHVWGGRTSPHPYRVALTVAGELDTHGMVVDWGVLDRLAAPALEQLDGGDLVALLGTPSAEIIALWLLDQLEPAVPGLVSVQVWETERASALVHVR</sequence>
<dbReference type="EC" id="4.1.2.50" evidence="3"/>
<evidence type="ECO:0000256" key="3">
    <source>
        <dbReference type="ARBA" id="ARBA00012982"/>
    </source>
</evidence>
<dbReference type="KEGG" id="orn:DV701_15040"/>
<dbReference type="Gene3D" id="3.30.479.10">
    <property type="entry name" value="6-pyruvoyl tetrahydropterin synthase/QueD"/>
    <property type="match status" value="1"/>
</dbReference>
<dbReference type="SUPFAM" id="SSF55620">
    <property type="entry name" value="Tetrahydrobiopterin biosynthesis enzymes-like"/>
    <property type="match status" value="1"/>
</dbReference>
<dbReference type="Pfam" id="PF01242">
    <property type="entry name" value="PTPS"/>
    <property type="match status" value="1"/>
</dbReference>
<evidence type="ECO:0000256" key="5">
    <source>
        <dbReference type="ARBA" id="ARBA00031449"/>
    </source>
</evidence>
<name>A0A345NQE5_9MICO</name>
<dbReference type="InterPro" id="IPR007115">
    <property type="entry name" value="6-PTP_synth/QueD"/>
</dbReference>
<evidence type="ECO:0000313" key="7">
    <source>
        <dbReference type="EMBL" id="AXH97253.1"/>
    </source>
</evidence>
<protein>
    <recommendedName>
        <fullName evidence="4">6-carboxy-5,6,7,8-tetrahydropterin synthase</fullName>
        <ecNumber evidence="3">4.1.2.50</ecNumber>
    </recommendedName>
    <alternativeName>
        <fullName evidence="5">Queuosine biosynthesis protein QueD</fullName>
    </alternativeName>
</protein>
<evidence type="ECO:0000256" key="6">
    <source>
        <dbReference type="ARBA" id="ARBA00048807"/>
    </source>
</evidence>
<dbReference type="RefSeq" id="WP_114929423.1">
    <property type="nucleotide sequence ID" value="NZ_CP031229.1"/>
</dbReference>
<dbReference type="AlphaFoldDB" id="A0A345NQE5"/>
<comment type="similarity">
    <text evidence="2">Belongs to the PTPS family. QueD subfamily.</text>
</comment>
<dbReference type="OrthoDB" id="9804698at2"/>
<comment type="pathway">
    <text evidence="1">Purine metabolism; 7-cyano-7-deazaguanine biosynthesis.</text>
</comment>
<dbReference type="UniPathway" id="UPA00391"/>
<comment type="catalytic activity">
    <reaction evidence="6">
        <text>7,8-dihydroneopterin 3'-triphosphate + H2O = 6-carboxy-5,6,7,8-tetrahydropterin + triphosphate + acetaldehyde + 2 H(+)</text>
        <dbReference type="Rhea" id="RHEA:27966"/>
        <dbReference type="ChEBI" id="CHEBI:15343"/>
        <dbReference type="ChEBI" id="CHEBI:15377"/>
        <dbReference type="ChEBI" id="CHEBI:15378"/>
        <dbReference type="ChEBI" id="CHEBI:18036"/>
        <dbReference type="ChEBI" id="CHEBI:58462"/>
        <dbReference type="ChEBI" id="CHEBI:61032"/>
        <dbReference type="EC" id="4.1.2.50"/>
    </reaction>
</comment>
<accession>A0A345NQE5</accession>
<keyword evidence="8" id="KW-1185">Reference proteome</keyword>
<reference evidence="7 8" key="1">
    <citation type="submission" date="2018-07" db="EMBL/GenBank/DDBJ databases">
        <title>Complete genome sequencing of Ornithinimicrobium sp. AMA3305.</title>
        <authorList>
            <person name="Bae J.-W."/>
        </authorList>
    </citation>
    <scope>NUCLEOTIDE SEQUENCE [LARGE SCALE GENOMIC DNA]</scope>
    <source>
        <strain evidence="7 8">AMA3305</strain>
    </source>
</reference>
<dbReference type="EMBL" id="CP031229">
    <property type="protein sequence ID" value="AXH97253.1"/>
    <property type="molecule type" value="Genomic_DNA"/>
</dbReference>
<dbReference type="GO" id="GO:0070497">
    <property type="term" value="F:6-carboxytetrahydropterin synthase activity"/>
    <property type="evidence" value="ECO:0007669"/>
    <property type="project" value="UniProtKB-EC"/>
</dbReference>
<gene>
    <name evidence="7" type="ORF">DV701_15040</name>
</gene>
<dbReference type="Proteomes" id="UP000253790">
    <property type="component" value="Chromosome"/>
</dbReference>
<organism evidence="7 8">
    <name type="scientific">Ornithinimicrobium avium</name>
    <dbReference type="NCBI Taxonomy" id="2283195"/>
    <lineage>
        <taxon>Bacteria</taxon>
        <taxon>Bacillati</taxon>
        <taxon>Actinomycetota</taxon>
        <taxon>Actinomycetes</taxon>
        <taxon>Micrococcales</taxon>
        <taxon>Ornithinimicrobiaceae</taxon>
        <taxon>Ornithinimicrobium</taxon>
    </lineage>
</organism>
<evidence type="ECO:0000313" key="8">
    <source>
        <dbReference type="Proteomes" id="UP000253790"/>
    </source>
</evidence>
<dbReference type="InterPro" id="IPR038418">
    <property type="entry name" value="6-PTP_synth/QueD_sf"/>
</dbReference>